<dbReference type="RefSeq" id="WP_022637830.1">
    <property type="nucleotide sequence ID" value="NZ_ASJR01000045.1"/>
</dbReference>
<name>U7D541_9BACT</name>
<proteinExistence type="predicted"/>
<dbReference type="STRING" id="1313304.CALK_2505"/>
<gene>
    <name evidence="2" type="ORF">CALK_2505</name>
</gene>
<feature type="transmembrane region" description="Helical" evidence="1">
    <location>
        <begin position="93"/>
        <end position="109"/>
    </location>
</feature>
<accession>U7D541</accession>
<feature type="transmembrane region" description="Helical" evidence="1">
    <location>
        <begin position="30"/>
        <end position="49"/>
    </location>
</feature>
<protein>
    <submittedName>
        <fullName evidence="2">Uncharacterized protein</fullName>
    </submittedName>
</protein>
<sequence>MWIILSLVVSMTGQLPPGISQSGHTTAVVFATDLIFLVAPSFIAARLLLHKNPWGALMAGTILVKCLLYPLVLVLGGLLAYGKTGIYDPLTPLYIILGIGCFFCLYALLRGAEDGACKHLFSDDRFP</sequence>
<evidence type="ECO:0000256" key="1">
    <source>
        <dbReference type="SAM" id="Phobius"/>
    </source>
</evidence>
<dbReference type="OrthoDB" id="5188521at2"/>
<keyword evidence="1" id="KW-0812">Transmembrane</keyword>
<keyword evidence="3" id="KW-1185">Reference proteome</keyword>
<keyword evidence="1" id="KW-0472">Membrane</keyword>
<dbReference type="EMBL" id="ASJR01000045">
    <property type="protein sequence ID" value="ERP30686.1"/>
    <property type="molecule type" value="Genomic_DNA"/>
</dbReference>
<evidence type="ECO:0000313" key="3">
    <source>
        <dbReference type="Proteomes" id="UP000017148"/>
    </source>
</evidence>
<organism evidence="2 3">
    <name type="scientific">Chitinivibrio alkaliphilus ACht1</name>
    <dbReference type="NCBI Taxonomy" id="1313304"/>
    <lineage>
        <taxon>Bacteria</taxon>
        <taxon>Pseudomonadati</taxon>
        <taxon>Fibrobacterota</taxon>
        <taxon>Chitinivibrionia</taxon>
        <taxon>Chitinivibrionales</taxon>
        <taxon>Chitinivibrionaceae</taxon>
        <taxon>Chitinivibrio</taxon>
    </lineage>
</organism>
<keyword evidence="1" id="KW-1133">Transmembrane helix</keyword>
<feature type="transmembrane region" description="Helical" evidence="1">
    <location>
        <begin position="56"/>
        <end position="81"/>
    </location>
</feature>
<comment type="caution">
    <text evidence="2">The sequence shown here is derived from an EMBL/GenBank/DDBJ whole genome shotgun (WGS) entry which is preliminary data.</text>
</comment>
<evidence type="ECO:0000313" key="2">
    <source>
        <dbReference type="EMBL" id="ERP30686.1"/>
    </source>
</evidence>
<dbReference type="AlphaFoldDB" id="U7D541"/>
<reference evidence="2 3" key="1">
    <citation type="journal article" date="2013" name="Environ. Microbiol.">
        <title>Genome analysis of Chitinivibrio alkaliphilus gen. nov., sp. nov., a novel extremely haloalkaliphilic anaerobic chitinolytic bacterium from the candidate phylum Termite Group 3.</title>
        <authorList>
            <person name="Sorokin D.Y."/>
            <person name="Gumerov V.M."/>
            <person name="Rakitin A.L."/>
            <person name="Beletsky A.V."/>
            <person name="Damste J.S."/>
            <person name="Muyzer G."/>
            <person name="Mardanov A.V."/>
            <person name="Ravin N.V."/>
        </authorList>
    </citation>
    <scope>NUCLEOTIDE SEQUENCE [LARGE SCALE GENOMIC DNA]</scope>
    <source>
        <strain evidence="2 3">ACht1</strain>
    </source>
</reference>
<dbReference type="Proteomes" id="UP000017148">
    <property type="component" value="Unassembled WGS sequence"/>
</dbReference>